<protein>
    <submittedName>
        <fullName evidence="2">Uncharacterized protein</fullName>
    </submittedName>
</protein>
<name>A0A0A8YZ29_ARUDO</name>
<reference evidence="2" key="2">
    <citation type="journal article" date="2015" name="Data Brief">
        <title>Shoot transcriptome of the giant reed, Arundo donax.</title>
        <authorList>
            <person name="Barrero R.A."/>
            <person name="Guerrero F.D."/>
            <person name="Moolhuijzen P."/>
            <person name="Goolsby J.A."/>
            <person name="Tidwell J."/>
            <person name="Bellgard S.E."/>
            <person name="Bellgard M.I."/>
        </authorList>
    </citation>
    <scope>NUCLEOTIDE SEQUENCE</scope>
    <source>
        <tissue evidence="2">Shoot tissue taken approximately 20 cm above the soil surface</tissue>
    </source>
</reference>
<dbReference type="AlphaFoldDB" id="A0A0A8YZ29"/>
<accession>A0A0A8YZ29</accession>
<dbReference type="EMBL" id="GBRH01265486">
    <property type="protein sequence ID" value="JAD32409.1"/>
    <property type="molecule type" value="Transcribed_RNA"/>
</dbReference>
<sequence>MRSRSGPREASWHASRWSSRALARHWSTRMADLARHRGTHDGGARVAPGGGGARMRQRLSLRRVGAWATELVRRQACVVVAEPPQKWSMGGGGGCGCEAVSTRSAPALRSLALRRRPR</sequence>
<proteinExistence type="predicted"/>
<evidence type="ECO:0000256" key="1">
    <source>
        <dbReference type="SAM" id="MobiDB-lite"/>
    </source>
</evidence>
<reference evidence="2" key="1">
    <citation type="submission" date="2014-09" db="EMBL/GenBank/DDBJ databases">
        <authorList>
            <person name="Magalhaes I.L.F."/>
            <person name="Oliveira U."/>
            <person name="Santos F.R."/>
            <person name="Vidigal T.H.D.A."/>
            <person name="Brescovit A.D."/>
            <person name="Santos A.J."/>
        </authorList>
    </citation>
    <scope>NUCLEOTIDE SEQUENCE</scope>
    <source>
        <tissue evidence="2">Shoot tissue taken approximately 20 cm above the soil surface</tissue>
    </source>
</reference>
<feature type="region of interest" description="Disordered" evidence="1">
    <location>
        <begin position="35"/>
        <end position="55"/>
    </location>
</feature>
<organism evidence="2">
    <name type="scientific">Arundo donax</name>
    <name type="common">Giant reed</name>
    <name type="synonym">Donax arundinaceus</name>
    <dbReference type="NCBI Taxonomy" id="35708"/>
    <lineage>
        <taxon>Eukaryota</taxon>
        <taxon>Viridiplantae</taxon>
        <taxon>Streptophyta</taxon>
        <taxon>Embryophyta</taxon>
        <taxon>Tracheophyta</taxon>
        <taxon>Spermatophyta</taxon>
        <taxon>Magnoliopsida</taxon>
        <taxon>Liliopsida</taxon>
        <taxon>Poales</taxon>
        <taxon>Poaceae</taxon>
        <taxon>PACMAD clade</taxon>
        <taxon>Arundinoideae</taxon>
        <taxon>Arundineae</taxon>
        <taxon>Arundo</taxon>
    </lineage>
</organism>
<evidence type="ECO:0000313" key="2">
    <source>
        <dbReference type="EMBL" id="JAD32409.1"/>
    </source>
</evidence>